<dbReference type="PANTHER" id="PTHR43775">
    <property type="entry name" value="FATTY ACID SYNTHASE"/>
    <property type="match status" value="1"/>
</dbReference>
<dbReference type="Pfam" id="PF23114">
    <property type="entry name" value="NAD-bd_HRPKS_sdrA"/>
    <property type="match status" value="1"/>
</dbReference>
<dbReference type="Pfam" id="PF00109">
    <property type="entry name" value="ketoacyl-synt"/>
    <property type="match status" value="1"/>
</dbReference>
<dbReference type="CDD" id="cd00833">
    <property type="entry name" value="PKS"/>
    <property type="match status" value="1"/>
</dbReference>
<name>A0A3A2ZCS5_9EURO</name>
<dbReference type="Proteomes" id="UP000266188">
    <property type="component" value="Unassembled WGS sequence"/>
</dbReference>
<feature type="domain" description="Ketosynthase family 3 (KS3)" evidence="7">
    <location>
        <begin position="24"/>
        <end position="449"/>
    </location>
</feature>
<dbReference type="SUPFAM" id="SSF53901">
    <property type="entry name" value="Thiolase-like"/>
    <property type="match status" value="1"/>
</dbReference>
<dbReference type="InterPro" id="IPR020807">
    <property type="entry name" value="PKS_DH"/>
</dbReference>
<dbReference type="InterPro" id="IPR016039">
    <property type="entry name" value="Thiolase-like"/>
</dbReference>
<dbReference type="GO" id="GO:0030639">
    <property type="term" value="P:polyketide biosynthetic process"/>
    <property type="evidence" value="ECO:0007669"/>
    <property type="project" value="UniProtKB-ARBA"/>
</dbReference>
<dbReference type="InterPro" id="IPR049551">
    <property type="entry name" value="PKS_DH_C"/>
</dbReference>
<dbReference type="InterPro" id="IPR011032">
    <property type="entry name" value="GroES-like_sf"/>
</dbReference>
<evidence type="ECO:0000256" key="2">
    <source>
        <dbReference type="ARBA" id="ARBA00022553"/>
    </source>
</evidence>
<dbReference type="InterPro" id="IPR014030">
    <property type="entry name" value="Ketoacyl_synth_N"/>
</dbReference>
<dbReference type="GO" id="GO:0016491">
    <property type="term" value="F:oxidoreductase activity"/>
    <property type="evidence" value="ECO:0007669"/>
    <property type="project" value="InterPro"/>
</dbReference>
<dbReference type="SMART" id="SM00826">
    <property type="entry name" value="PKS_DH"/>
    <property type="match status" value="1"/>
</dbReference>
<dbReference type="InterPro" id="IPR050091">
    <property type="entry name" value="PKS_NRPS_Biosynth_Enz"/>
</dbReference>
<dbReference type="GO" id="GO:0004315">
    <property type="term" value="F:3-oxoacyl-[acyl-carrier-protein] synthase activity"/>
    <property type="evidence" value="ECO:0007669"/>
    <property type="project" value="InterPro"/>
</dbReference>
<dbReference type="InterPro" id="IPR001227">
    <property type="entry name" value="Ac_transferase_dom_sf"/>
</dbReference>
<dbReference type="InterPro" id="IPR042104">
    <property type="entry name" value="PKS_dehydratase_sf"/>
</dbReference>
<dbReference type="InterPro" id="IPR057326">
    <property type="entry name" value="KR_dom"/>
</dbReference>
<keyword evidence="1" id="KW-0596">Phosphopantetheine</keyword>
<dbReference type="Gene3D" id="3.40.50.720">
    <property type="entry name" value="NAD(P)-binding Rossmann-like Domain"/>
    <property type="match status" value="2"/>
</dbReference>
<feature type="active site" description="Proton donor; for dehydratase activity" evidence="5">
    <location>
        <position position="1184"/>
    </location>
</feature>
<dbReference type="InterPro" id="IPR014031">
    <property type="entry name" value="Ketoacyl_synth_C"/>
</dbReference>
<dbReference type="InterPro" id="IPR013968">
    <property type="entry name" value="PKS_KR"/>
</dbReference>
<gene>
    <name evidence="9" type="ORF">PHISCL_08559</name>
</gene>
<keyword evidence="4" id="KW-0511">Multifunctional enzyme</keyword>
<dbReference type="InterPro" id="IPR032821">
    <property type="entry name" value="PKS_assoc"/>
</dbReference>
<dbReference type="PROSITE" id="PS50075">
    <property type="entry name" value="CARRIER"/>
    <property type="match status" value="1"/>
</dbReference>
<dbReference type="Pfam" id="PF08240">
    <property type="entry name" value="ADH_N"/>
    <property type="match status" value="1"/>
</dbReference>
<dbReference type="InterPro" id="IPR020843">
    <property type="entry name" value="ER"/>
</dbReference>
<sequence>MPSILHNESETNGSQPYIDEFREPEPIAIIGYACRLPGQVSTPSDLWELCTRGRSGWGPIPKDRFSFESYHHPNPSKPGTLNPVGGYFLQDDISRFDAPFFNVTVQEATSMDPQQRLLLECSYEALESAGIPKESVAGRSVGVFVGGNFAEYELNNLRDIETTPMFQATGNATSLQSNRISYAFDLRGPSITIDTACSSSLVALHHAVQSLRCGESKEALVGGCKLNLLPDYFVSMSMSQLFNDDGKTYAFDERAKSGYARGEGAGVVLLKPLNDALRDKDPIRAVIAHSGVSQDGRTKGITLPNGDAQEELIRRVYREANLNPKDCGFAEMHGTGTKVGDPIEATAMHAALGEGRTARNPLYIGSVKSNVGHLEGASGIISIIKTTMMLDSGLLLPNADYKKPNPNIPFAQWNMKVVNSTRPWPRGKKYASVSGYGFGGTNAHVVLEQPPRLNQAQETEAYKDPKRKLFLISANDKESLSKRIQDYTVYFEQRPEVFENSLFSNFAYTVGSKMSSLSYRVALSATSLNDLGIQQAQLKVNPTRVLKAPTIAFVFTGQGAQWAQMGIPLMEEYPTFKSAVKRADRCLRESLGADFSLVEELKKDSTTSQINSPYLSQPACTALQIALTDLLQSWGIRPSSVMGHSSGEIGAAYAAGIFDLEGAMTLAYRRGQMTKLLKESFPFLKGTMMAVGAGPETVKPMLKRLGSYATVACVNSPSSVTVSGDASAIDELQAILEEKQLFNRKLKIDVAYHSGHMKNVADEYLATIESILPTASEETDATFFSSVTGDTIQETELGPTYWVQNLTSPVLFANALGKMCADEEKRPNLIVEIGPHSALKGPILDTLKNLGSSVASKVGYTPTVVRNSDPAKCVLDAAGAAYVRGATLNMTEINFPCNGTRNRSFLRDLPKYPWQHGTQYWHESRIAKKHKFRDGIRNDILGAQAMYSNDLEPTWRNIVRLDDIPWLRDHKMQGMNVYPISGYVSILPSSCCACVYSDIQKLAMAIEAVIRKRAEQYDPASSQLEFREVTVGAALVLTDDVDAETTITLRPYAEGTRGNSDIWDEFRICSWTTKRSWTEHCTGLIRIRGNKRRTALSNSAVTEEKLVSTQIAEVQTAATCKIESQNMYQVLADVGAGYGTCFQGLENCFSDPRHSRADLYVRDTRSGMPKSHEAPLTVHPAFLDGLLHLVWPILGKGCMDLDTLYMPTMIKNLVIGGNIPSIPGEYAKAWCIGGPSQRTPEPTKFDLWVTPENCNEVLINMEGLIMTPLKEAGTNGRGVARELCYKFQWQPLTEIENTSNEVAQALNGHAEKCNGHATNDELTNGNVNGYSNGLTNGYTNGHINGDTNGTTNGLTNGHLAPDDKPYINGNGIHHDDYFTKKDVFIMQFGNSNVFASKLDIAISNEMTNWLPLTSSFGEIDSTGKHVIVLQTSAKTLRHLTEHDFENIKKTLLNASYVLWVYRNDMPDAQMIVGLTRSLRSETLANVATLGLDSDSLGRPVEPIMAAMNALWPTDGTESCEDFEFKAKGGELFVPRVVNDDALSSFVHKETTDELTISSQPFRQPDRRFKLEIGNFGSLDTLYFADDNSGPLGEDDIEIEVMATGLNFKDIVVTMGQLAQPYIGIECSGIVSAVGQKVTDKRVGQRVMALPLGAYSTFARCKSTSATVIPDDMSFEMAATVPVVFCTAYYALYDLGRLNDGERVLIHAGAGGVGQAAIMLAQEANAEVFVTVGSVEKKDFLITQYGIPDDHIFYSRDSSFGRGIRRATNGEGVDIIVNSLAGDLLRETWECLAPFGRFIEIGKADISKNTRLDMLPFEYNVTFASVDLTKVAAYKPTVMKRLLDHTCSLMVRGHIRPIMPLTSYRMSEIETAFRSLQTGKVMGKNIIVPHPDDHVQAVERKTGSDILKANASYILIGGTGGLGRSMARWMSSKGAKVIVLVSRSASNINDKVQALMKELAVNGTHVIVKACDVSSRQSVDMLINEQMKDLPPVRGVVHGAMVLQDTLFENMTLDNFQSVVSSKVEGAWNLHEALGNSPLDFFVALSSVAGVIGNRGQAAYAAANVFLDSFMEWRRAKGLPGVTIDLTAVRDVGYLAEVDTKRQQEVLKNIGTDGMDQSEVLALLAAAITGNLEQSCSGQCITGLKISTLDHFWGQDAKFSILYEAAKEQHGNGALTNEPSVPLGVQLANAESKEVAMQICYEALATKLAQVLVISADDIDPSISVSSLGLDSLVAIEIRNWIAREANANVQVLELLSSGSLMGLAEIIVNKLQA</sequence>
<dbReference type="InterPro" id="IPR056501">
    <property type="entry name" value="NAD-bd_HRPKS_sdrA"/>
</dbReference>
<dbReference type="Pfam" id="PF23297">
    <property type="entry name" value="ACP_SdgA_C"/>
    <property type="match status" value="1"/>
</dbReference>
<dbReference type="GO" id="GO:0006633">
    <property type="term" value="P:fatty acid biosynthetic process"/>
    <property type="evidence" value="ECO:0007669"/>
    <property type="project" value="InterPro"/>
</dbReference>
<dbReference type="PROSITE" id="PS00606">
    <property type="entry name" value="KS3_1"/>
    <property type="match status" value="1"/>
</dbReference>
<dbReference type="Pfam" id="PF02801">
    <property type="entry name" value="Ketoacyl-synt_C"/>
    <property type="match status" value="1"/>
</dbReference>
<dbReference type="STRING" id="2070753.A0A3A2ZCS5"/>
<keyword evidence="10" id="KW-1185">Reference proteome</keyword>
<dbReference type="OrthoDB" id="329835at2759"/>
<organism evidence="9 10">
    <name type="scientific">Aspergillus sclerotialis</name>
    <dbReference type="NCBI Taxonomy" id="2070753"/>
    <lineage>
        <taxon>Eukaryota</taxon>
        <taxon>Fungi</taxon>
        <taxon>Dikarya</taxon>
        <taxon>Ascomycota</taxon>
        <taxon>Pezizomycotina</taxon>
        <taxon>Eurotiomycetes</taxon>
        <taxon>Eurotiomycetidae</taxon>
        <taxon>Eurotiales</taxon>
        <taxon>Aspergillaceae</taxon>
        <taxon>Aspergillus</taxon>
        <taxon>Aspergillus subgen. Polypaecilum</taxon>
    </lineage>
</organism>
<evidence type="ECO:0000259" key="7">
    <source>
        <dbReference type="PROSITE" id="PS52004"/>
    </source>
</evidence>
<feature type="region of interest" description="N-terminal hotdog fold" evidence="5">
    <location>
        <begin position="938"/>
        <end position="1092"/>
    </location>
</feature>
<feature type="active site" description="Proton acceptor; for dehydratase activity" evidence="5">
    <location>
        <position position="970"/>
    </location>
</feature>
<dbReference type="Pfam" id="PF13602">
    <property type="entry name" value="ADH_zinc_N_2"/>
    <property type="match status" value="1"/>
</dbReference>
<reference evidence="10" key="1">
    <citation type="submission" date="2017-02" db="EMBL/GenBank/DDBJ databases">
        <authorList>
            <person name="Tafer H."/>
            <person name="Lopandic K."/>
        </authorList>
    </citation>
    <scope>NUCLEOTIDE SEQUENCE [LARGE SCALE GENOMIC DNA]</scope>
    <source>
        <strain evidence="10">CBS 366.77</strain>
    </source>
</reference>
<feature type="domain" description="PKS/mFAS DH" evidence="8">
    <location>
        <begin position="938"/>
        <end position="1275"/>
    </location>
</feature>
<dbReference type="InterPro" id="IPR014043">
    <property type="entry name" value="Acyl_transferase_dom"/>
</dbReference>
<dbReference type="InterPro" id="IPR006162">
    <property type="entry name" value="Ppantetheine_attach_site"/>
</dbReference>
<dbReference type="Gene3D" id="3.90.180.10">
    <property type="entry name" value="Medium-chain alcohol dehydrogenases, catalytic domain"/>
    <property type="match status" value="1"/>
</dbReference>
<accession>A0A3A2ZCS5</accession>
<dbReference type="GO" id="GO:0004312">
    <property type="term" value="F:fatty acid synthase activity"/>
    <property type="evidence" value="ECO:0007669"/>
    <property type="project" value="TreeGrafter"/>
</dbReference>
<dbReference type="PROSITE" id="PS52004">
    <property type="entry name" value="KS3_2"/>
    <property type="match status" value="1"/>
</dbReference>
<dbReference type="Gene3D" id="3.40.366.10">
    <property type="entry name" value="Malonyl-Coenzyme A Acyl Carrier Protein, domain 2"/>
    <property type="match status" value="1"/>
</dbReference>
<protein>
    <submittedName>
        <fullName evidence="9">Synthase</fullName>
    </submittedName>
</protein>
<dbReference type="InterPro" id="IPR018201">
    <property type="entry name" value="Ketoacyl_synth_AS"/>
</dbReference>
<evidence type="ECO:0000259" key="6">
    <source>
        <dbReference type="PROSITE" id="PS50075"/>
    </source>
</evidence>
<dbReference type="SUPFAM" id="SSF52151">
    <property type="entry name" value="FabD/lysophospholipase-like"/>
    <property type="match status" value="1"/>
</dbReference>
<dbReference type="CDD" id="cd05195">
    <property type="entry name" value="enoyl_red"/>
    <property type="match status" value="1"/>
</dbReference>
<dbReference type="SMART" id="SM00829">
    <property type="entry name" value="PKS_ER"/>
    <property type="match status" value="1"/>
</dbReference>
<evidence type="ECO:0000259" key="8">
    <source>
        <dbReference type="PROSITE" id="PS52019"/>
    </source>
</evidence>
<dbReference type="InterPro" id="IPR036736">
    <property type="entry name" value="ACP-like_sf"/>
</dbReference>
<dbReference type="InterPro" id="IPR036291">
    <property type="entry name" value="NAD(P)-bd_dom_sf"/>
</dbReference>
<dbReference type="Pfam" id="PF16197">
    <property type="entry name" value="KAsynt_C_assoc"/>
    <property type="match status" value="1"/>
</dbReference>
<dbReference type="PROSITE" id="PS00012">
    <property type="entry name" value="PHOSPHOPANTETHEINE"/>
    <property type="match status" value="1"/>
</dbReference>
<dbReference type="GO" id="GO:0031177">
    <property type="term" value="F:phosphopantetheine binding"/>
    <property type="evidence" value="ECO:0007669"/>
    <property type="project" value="InterPro"/>
</dbReference>
<dbReference type="Gene3D" id="3.40.47.10">
    <property type="match status" value="1"/>
</dbReference>
<evidence type="ECO:0000256" key="4">
    <source>
        <dbReference type="ARBA" id="ARBA00023268"/>
    </source>
</evidence>
<feature type="domain" description="Carrier" evidence="6">
    <location>
        <begin position="2194"/>
        <end position="2271"/>
    </location>
</feature>
<dbReference type="PROSITE" id="PS52019">
    <property type="entry name" value="PKS_MFAS_DH"/>
    <property type="match status" value="1"/>
</dbReference>
<dbReference type="SMART" id="SM00825">
    <property type="entry name" value="PKS_KS"/>
    <property type="match status" value="1"/>
</dbReference>
<dbReference type="InterPro" id="IPR016035">
    <property type="entry name" value="Acyl_Trfase/lysoPLipase"/>
</dbReference>
<dbReference type="InterPro" id="IPR013154">
    <property type="entry name" value="ADH-like_N"/>
</dbReference>
<evidence type="ECO:0000256" key="3">
    <source>
        <dbReference type="ARBA" id="ARBA00022679"/>
    </source>
</evidence>
<dbReference type="InterPro" id="IPR049900">
    <property type="entry name" value="PKS_mFAS_DH"/>
</dbReference>
<dbReference type="Pfam" id="PF14765">
    <property type="entry name" value="PS-DH"/>
    <property type="match status" value="1"/>
</dbReference>
<dbReference type="InterPro" id="IPR020806">
    <property type="entry name" value="PKS_PP-bd"/>
</dbReference>
<dbReference type="Pfam" id="PF00698">
    <property type="entry name" value="Acyl_transf_1"/>
    <property type="match status" value="1"/>
</dbReference>
<dbReference type="SMART" id="SM00822">
    <property type="entry name" value="PKS_KR"/>
    <property type="match status" value="1"/>
</dbReference>
<evidence type="ECO:0000256" key="1">
    <source>
        <dbReference type="ARBA" id="ARBA00022450"/>
    </source>
</evidence>
<dbReference type="FunFam" id="3.40.50.720:FF:000209">
    <property type="entry name" value="Polyketide synthase Pks12"/>
    <property type="match status" value="1"/>
</dbReference>
<feature type="region of interest" description="C-terminal hotdog fold" evidence="5">
    <location>
        <begin position="1119"/>
        <end position="1275"/>
    </location>
</feature>
<dbReference type="PANTHER" id="PTHR43775:SF13">
    <property type="entry name" value="POLYKETIDE SYNTHASE 1"/>
    <property type="match status" value="1"/>
</dbReference>
<dbReference type="SUPFAM" id="SSF47336">
    <property type="entry name" value="ACP-like"/>
    <property type="match status" value="1"/>
</dbReference>
<keyword evidence="3" id="KW-0808">Transferase</keyword>
<proteinExistence type="predicted"/>
<dbReference type="Gene3D" id="1.10.1200.10">
    <property type="entry name" value="ACP-like"/>
    <property type="match status" value="1"/>
</dbReference>
<dbReference type="SUPFAM" id="SSF50129">
    <property type="entry name" value="GroES-like"/>
    <property type="match status" value="1"/>
</dbReference>
<dbReference type="Gene3D" id="3.10.129.110">
    <property type="entry name" value="Polyketide synthase dehydratase"/>
    <property type="match status" value="1"/>
</dbReference>
<keyword evidence="2" id="KW-0597">Phosphoprotein</keyword>
<dbReference type="InterPro" id="IPR009081">
    <property type="entry name" value="PP-bd_ACP"/>
</dbReference>
<evidence type="ECO:0000313" key="10">
    <source>
        <dbReference type="Proteomes" id="UP000266188"/>
    </source>
</evidence>
<dbReference type="InterPro" id="IPR020841">
    <property type="entry name" value="PKS_Beta-ketoAc_synthase_dom"/>
</dbReference>
<evidence type="ECO:0000256" key="5">
    <source>
        <dbReference type="PROSITE-ProRule" id="PRU01363"/>
    </source>
</evidence>
<dbReference type="SUPFAM" id="SSF51735">
    <property type="entry name" value="NAD(P)-binding Rossmann-fold domains"/>
    <property type="match status" value="2"/>
</dbReference>
<dbReference type="SUPFAM" id="SSF55048">
    <property type="entry name" value="Probable ACP-binding domain of malonyl-CoA ACP transacylase"/>
    <property type="match status" value="1"/>
</dbReference>
<dbReference type="EMBL" id="MVGC01000448">
    <property type="protein sequence ID" value="RJE19107.1"/>
    <property type="molecule type" value="Genomic_DNA"/>
</dbReference>
<dbReference type="Pfam" id="PF08659">
    <property type="entry name" value="KR"/>
    <property type="match status" value="1"/>
</dbReference>
<dbReference type="InterPro" id="IPR016036">
    <property type="entry name" value="Malonyl_transacylase_ACP-bd"/>
</dbReference>
<dbReference type="SMART" id="SM00827">
    <property type="entry name" value="PKS_AT"/>
    <property type="match status" value="1"/>
</dbReference>
<dbReference type="SMART" id="SM00823">
    <property type="entry name" value="PKS_PP"/>
    <property type="match status" value="1"/>
</dbReference>
<comment type="caution">
    <text evidence="9">The sequence shown here is derived from an EMBL/GenBank/DDBJ whole genome shotgun (WGS) entry which is preliminary data.</text>
</comment>
<evidence type="ECO:0000313" key="9">
    <source>
        <dbReference type="EMBL" id="RJE19107.1"/>
    </source>
</evidence>
<dbReference type="GO" id="GO:1901336">
    <property type="term" value="P:lactone biosynthetic process"/>
    <property type="evidence" value="ECO:0007669"/>
    <property type="project" value="UniProtKB-ARBA"/>
</dbReference>